<evidence type="ECO:0000259" key="3">
    <source>
        <dbReference type="PROSITE" id="PS50234"/>
    </source>
</evidence>
<dbReference type="SUPFAM" id="SSF53300">
    <property type="entry name" value="vWA-like"/>
    <property type="match status" value="1"/>
</dbReference>
<feature type="signal peptide" evidence="2">
    <location>
        <begin position="1"/>
        <end position="21"/>
    </location>
</feature>
<sequence length="377" mass="40341">MKRLTTLLLTTILALPAAANAADDLIIVLDASNSMWAKINDTHKIVFARDALSQLLTAQPDTASIGLISYGNRHKRDCQDINTIAKPGDSTPSALLKQAREIMPHGGSPISGALRQAATQGNTILLISDGTESCDNDPCATTQELKSKNPDLRIHVMGFSDAADSPLRCIAERSGGSFTLATDKTAISNGLSKLTQSTGTSTPTPPTAADSTISKDPGTLELSIGGSNDPENLPANFLIYDAAGQHLVTFTSKTTVSRPLQPGTYRIDALWGEIKKTQTLEVTAGKTVTHRFDLGALGVLTFNAVDTQQKPVDANFSLYNDTNGYYASALLKNQVTEKLPVGTYKLKATINEQVQQAELTITADKETRHTFTFQPQP</sequence>
<dbReference type="RefSeq" id="WP_210219605.1">
    <property type="nucleotide sequence ID" value="NZ_CP072793.1"/>
</dbReference>
<dbReference type="InterPro" id="IPR036465">
    <property type="entry name" value="vWFA_dom_sf"/>
</dbReference>
<evidence type="ECO:0000313" key="5">
    <source>
        <dbReference type="Proteomes" id="UP000672009"/>
    </source>
</evidence>
<dbReference type="EMBL" id="CP072793">
    <property type="protein sequence ID" value="QTR54105.1"/>
    <property type="molecule type" value="Genomic_DNA"/>
</dbReference>
<keyword evidence="2" id="KW-0732">Signal</keyword>
<accession>A0A975FBW1</accession>
<feature type="region of interest" description="Disordered" evidence="1">
    <location>
        <begin position="191"/>
        <end position="220"/>
    </location>
</feature>
<evidence type="ECO:0000313" key="4">
    <source>
        <dbReference type="EMBL" id="QTR54105.1"/>
    </source>
</evidence>
<feature type="chain" id="PRO_5036800452" evidence="2">
    <location>
        <begin position="22"/>
        <end position="377"/>
    </location>
</feature>
<organism evidence="4 5">
    <name type="scientific">Thiothrix unzii</name>
    <dbReference type="NCBI Taxonomy" id="111769"/>
    <lineage>
        <taxon>Bacteria</taxon>
        <taxon>Pseudomonadati</taxon>
        <taxon>Pseudomonadota</taxon>
        <taxon>Gammaproteobacteria</taxon>
        <taxon>Thiotrichales</taxon>
        <taxon>Thiotrichaceae</taxon>
        <taxon>Thiothrix</taxon>
    </lineage>
</organism>
<evidence type="ECO:0000256" key="1">
    <source>
        <dbReference type="SAM" id="MobiDB-lite"/>
    </source>
</evidence>
<dbReference type="Proteomes" id="UP000672009">
    <property type="component" value="Chromosome"/>
</dbReference>
<keyword evidence="5" id="KW-1185">Reference proteome</keyword>
<proteinExistence type="predicted"/>
<evidence type="ECO:0000256" key="2">
    <source>
        <dbReference type="SAM" id="SignalP"/>
    </source>
</evidence>
<dbReference type="PROSITE" id="PS50234">
    <property type="entry name" value="VWFA"/>
    <property type="match status" value="1"/>
</dbReference>
<reference evidence="4" key="1">
    <citation type="submission" date="2021-04" db="EMBL/GenBank/DDBJ databases">
        <title>Genomics, taxonomy and metabolism of representatives of sulfur bacteria of the genus Thiothrix: Thiothrix fructosivorans QT, Thiothrix unzii A1T and three new species, Thiothrix subterranea sp. nov., Thiothrix litoralis sp. nov. and 'Candidatus Thiothrix anitrata' sp. nov.</title>
        <authorList>
            <person name="Ravin N.V."/>
            <person name="Smolyakov D."/>
            <person name="Rudenko T.S."/>
            <person name="Mardanov A.V."/>
            <person name="Beletsky A.V."/>
            <person name="Markov N.D."/>
            <person name="Fomenkov A.I."/>
            <person name="Roberts R.J."/>
            <person name="Karnachuk O.V."/>
            <person name="Novikov A."/>
            <person name="Grabovich M.Y."/>
        </authorList>
    </citation>
    <scope>NUCLEOTIDE SEQUENCE</scope>
    <source>
        <strain evidence="4">A1</strain>
    </source>
</reference>
<feature type="compositionally biased region" description="Low complexity" evidence="1">
    <location>
        <begin position="195"/>
        <end position="212"/>
    </location>
</feature>
<dbReference type="SMART" id="SM00327">
    <property type="entry name" value="VWA"/>
    <property type="match status" value="1"/>
</dbReference>
<dbReference type="AlphaFoldDB" id="A0A975FBW1"/>
<dbReference type="InterPro" id="IPR002035">
    <property type="entry name" value="VWF_A"/>
</dbReference>
<dbReference type="Pfam" id="PF00092">
    <property type="entry name" value="VWA"/>
    <property type="match status" value="1"/>
</dbReference>
<dbReference type="Gene3D" id="3.40.50.410">
    <property type="entry name" value="von Willebrand factor, type A domain"/>
    <property type="match status" value="2"/>
</dbReference>
<dbReference type="KEGG" id="tun:J9260_03145"/>
<name>A0A975FBW1_9GAMM</name>
<gene>
    <name evidence="4" type="ORF">J9260_03145</name>
</gene>
<feature type="domain" description="VWFA" evidence="3">
    <location>
        <begin position="24"/>
        <end position="194"/>
    </location>
</feature>
<protein>
    <submittedName>
        <fullName evidence="4">VWA domain-containing protein</fullName>
    </submittedName>
</protein>